<dbReference type="OrthoDB" id="8100534at2"/>
<dbReference type="InterPro" id="IPR027417">
    <property type="entry name" value="P-loop_NTPase"/>
</dbReference>
<dbReference type="RefSeq" id="WP_149755782.1">
    <property type="nucleotide sequence ID" value="NZ_FOMS01000005.1"/>
</dbReference>
<protein>
    <recommendedName>
        <fullName evidence="3">Sulfotransferase family protein</fullName>
    </recommendedName>
</protein>
<dbReference type="EMBL" id="FOMS01000005">
    <property type="protein sequence ID" value="SFE02988.1"/>
    <property type="molecule type" value="Genomic_DNA"/>
</dbReference>
<evidence type="ECO:0000313" key="2">
    <source>
        <dbReference type="Proteomes" id="UP000325289"/>
    </source>
</evidence>
<evidence type="ECO:0000313" key="1">
    <source>
        <dbReference type="EMBL" id="SFE02988.1"/>
    </source>
</evidence>
<proteinExistence type="predicted"/>
<reference evidence="1 2" key="1">
    <citation type="submission" date="2016-10" db="EMBL/GenBank/DDBJ databases">
        <authorList>
            <person name="Varghese N."/>
            <person name="Submissions S."/>
        </authorList>
    </citation>
    <scope>NUCLEOTIDE SEQUENCE [LARGE SCALE GENOMIC DNA]</scope>
    <source>
        <strain evidence="2">YIM D21,KCTC 23444,ACCC 10710</strain>
    </source>
</reference>
<gene>
    <name evidence="1" type="ORF">SAMN04515678_105258</name>
</gene>
<accession>A0A1I1X8Q2</accession>
<dbReference type="Gene3D" id="3.40.50.300">
    <property type="entry name" value="P-loop containing nucleotide triphosphate hydrolases"/>
    <property type="match status" value="1"/>
</dbReference>
<dbReference type="AlphaFoldDB" id="A0A1I1X8Q2"/>
<organism evidence="1 2">
    <name type="scientific">Roseivivax sediminis</name>
    <dbReference type="NCBI Taxonomy" id="936889"/>
    <lineage>
        <taxon>Bacteria</taxon>
        <taxon>Pseudomonadati</taxon>
        <taxon>Pseudomonadota</taxon>
        <taxon>Alphaproteobacteria</taxon>
        <taxon>Rhodobacterales</taxon>
        <taxon>Roseobacteraceae</taxon>
        <taxon>Roseivivax</taxon>
    </lineage>
</organism>
<keyword evidence="2" id="KW-1185">Reference proteome</keyword>
<sequence>MSNLVFTPGVAAPQRTLLILGPARSKTSFLAGMLHFGGIHFDQSTPTFEDLPLSEAMERHDTTAFDAILEDRNRRDSWGWKRPSIGGYWNEVVPKLRMPHAIMLTRDVTAIALRAQIAHAGQPRVSLPELQRKMLVNLNIQRNLMKKAADSGIPLMCVSAEKMSAAPVETARACAAFFHHDLDTAPVEDFIAQGNAAYEDYARD</sequence>
<evidence type="ECO:0008006" key="3">
    <source>
        <dbReference type="Google" id="ProtNLM"/>
    </source>
</evidence>
<dbReference type="Proteomes" id="UP000325289">
    <property type="component" value="Unassembled WGS sequence"/>
</dbReference>
<name>A0A1I1X8Q2_9RHOB</name>